<comment type="catalytic activity">
    <reaction evidence="1">
        <text>a 1,2-diacyl-sn-glycero-3-phospho-(1D-myo-inositol 4-phosphate) + ATP = a 1,2-diacyl-sn-glycero-3-phospho-(1D-myo-inositol-4,5-bisphosphate) + ADP + H(+)</text>
        <dbReference type="Rhea" id="RHEA:14425"/>
        <dbReference type="ChEBI" id="CHEBI:15378"/>
        <dbReference type="ChEBI" id="CHEBI:30616"/>
        <dbReference type="ChEBI" id="CHEBI:58178"/>
        <dbReference type="ChEBI" id="CHEBI:58456"/>
        <dbReference type="ChEBI" id="CHEBI:456216"/>
        <dbReference type="EC" id="2.7.1.68"/>
    </reaction>
</comment>
<dbReference type="GO" id="GO:0005886">
    <property type="term" value="C:plasma membrane"/>
    <property type="evidence" value="ECO:0007669"/>
    <property type="project" value="TreeGrafter"/>
</dbReference>
<accession>A0A5C5FVD5</accession>
<evidence type="ECO:0000256" key="4">
    <source>
        <dbReference type="ARBA" id="ARBA00022679"/>
    </source>
</evidence>
<feature type="compositionally biased region" description="Basic and acidic residues" evidence="12">
    <location>
        <begin position="53"/>
        <end position="67"/>
    </location>
</feature>
<proteinExistence type="predicted"/>
<evidence type="ECO:0000256" key="2">
    <source>
        <dbReference type="ARBA" id="ARBA00012172"/>
    </source>
</evidence>
<dbReference type="OrthoDB" id="20783at2759"/>
<keyword evidence="3" id="KW-0597">Phosphoprotein</keyword>
<protein>
    <recommendedName>
        <fullName evidence="2">1-phosphatidylinositol-4-phosphate 5-kinase</fullName>
        <ecNumber evidence="2">2.7.1.68</ecNumber>
    </recommendedName>
    <alternativeName>
        <fullName evidence="10">1-phosphatidylinositol 4-phosphate kinase</fullName>
    </alternativeName>
    <alternativeName>
        <fullName evidence="8">Diphosphoinositide kinase</fullName>
    </alternativeName>
    <alternativeName>
        <fullName evidence="9">PIP5K</fullName>
    </alternativeName>
</protein>
<evidence type="ECO:0000259" key="13">
    <source>
        <dbReference type="PROSITE" id="PS51455"/>
    </source>
</evidence>
<dbReference type="InterPro" id="IPR027483">
    <property type="entry name" value="PInositol-4-P-4/5-kinase_C_sf"/>
</dbReference>
<dbReference type="PROSITE" id="PS51455">
    <property type="entry name" value="PIPK"/>
    <property type="match status" value="1"/>
</dbReference>
<feature type="region of interest" description="Disordered" evidence="12">
    <location>
        <begin position="51"/>
        <end position="118"/>
    </location>
</feature>
<evidence type="ECO:0000256" key="1">
    <source>
        <dbReference type="ARBA" id="ARBA00000444"/>
    </source>
</evidence>
<dbReference type="CDD" id="cd17303">
    <property type="entry name" value="PIPKc_PIP5K_yeast_like"/>
    <property type="match status" value="1"/>
</dbReference>
<keyword evidence="7 11" id="KW-0067">ATP-binding</keyword>
<evidence type="ECO:0000256" key="3">
    <source>
        <dbReference type="ARBA" id="ARBA00022553"/>
    </source>
</evidence>
<feature type="compositionally biased region" description="Basic and acidic residues" evidence="12">
    <location>
        <begin position="538"/>
        <end position="553"/>
    </location>
</feature>
<dbReference type="GO" id="GO:0046854">
    <property type="term" value="P:phosphatidylinositol phosphate biosynthetic process"/>
    <property type="evidence" value="ECO:0007669"/>
    <property type="project" value="TreeGrafter"/>
</dbReference>
<evidence type="ECO:0000256" key="6">
    <source>
        <dbReference type="ARBA" id="ARBA00022777"/>
    </source>
</evidence>
<evidence type="ECO:0000256" key="7">
    <source>
        <dbReference type="ARBA" id="ARBA00022840"/>
    </source>
</evidence>
<dbReference type="InterPro" id="IPR027484">
    <property type="entry name" value="PInositol-4-P-5-kinase_N"/>
</dbReference>
<dbReference type="InterPro" id="IPR023610">
    <property type="entry name" value="PInositol-4/5-P-5/4-kinase"/>
</dbReference>
<keyword evidence="5 11" id="KW-0547">Nucleotide-binding</keyword>
<evidence type="ECO:0000256" key="12">
    <source>
        <dbReference type="SAM" id="MobiDB-lite"/>
    </source>
</evidence>
<feature type="compositionally biased region" description="Low complexity" evidence="12">
    <location>
        <begin position="554"/>
        <end position="568"/>
    </location>
</feature>
<feature type="region of interest" description="Disordered" evidence="12">
    <location>
        <begin position="538"/>
        <end position="596"/>
    </location>
</feature>
<dbReference type="EC" id="2.7.1.68" evidence="2"/>
<feature type="region of interest" description="Disordered" evidence="12">
    <location>
        <begin position="1"/>
        <end position="38"/>
    </location>
</feature>
<feature type="compositionally biased region" description="Pro residues" evidence="12">
    <location>
        <begin position="85"/>
        <end position="94"/>
    </location>
</feature>
<dbReference type="GO" id="GO:0005524">
    <property type="term" value="F:ATP binding"/>
    <property type="evidence" value="ECO:0007669"/>
    <property type="project" value="UniProtKB-UniRule"/>
</dbReference>
<dbReference type="AlphaFoldDB" id="A0A5C5FVD5"/>
<dbReference type="GO" id="GO:0016308">
    <property type="term" value="F:1-phosphatidylinositol-4-phosphate 5-kinase activity"/>
    <property type="evidence" value="ECO:0007669"/>
    <property type="project" value="UniProtKB-EC"/>
</dbReference>
<feature type="compositionally biased region" description="Low complexity" evidence="12">
    <location>
        <begin position="1"/>
        <end position="22"/>
    </location>
</feature>
<feature type="domain" description="PIPK" evidence="13">
    <location>
        <begin position="126"/>
        <end position="524"/>
    </location>
</feature>
<dbReference type="PANTHER" id="PTHR23086">
    <property type="entry name" value="PHOSPHATIDYLINOSITOL-4-PHOSPHATE 5-KINASE"/>
    <property type="match status" value="1"/>
</dbReference>
<gene>
    <name evidence="14" type="ORF">DMC30DRAFT_353077</name>
</gene>
<dbReference type="Proteomes" id="UP000311382">
    <property type="component" value="Unassembled WGS sequence"/>
</dbReference>
<dbReference type="SUPFAM" id="SSF56104">
    <property type="entry name" value="SAICAR synthase-like"/>
    <property type="match status" value="1"/>
</dbReference>
<dbReference type="SMART" id="SM00330">
    <property type="entry name" value="PIPKc"/>
    <property type="match status" value="1"/>
</dbReference>
<organism evidence="14 15">
    <name type="scientific">Rhodotorula diobovata</name>
    <dbReference type="NCBI Taxonomy" id="5288"/>
    <lineage>
        <taxon>Eukaryota</taxon>
        <taxon>Fungi</taxon>
        <taxon>Dikarya</taxon>
        <taxon>Basidiomycota</taxon>
        <taxon>Pucciniomycotina</taxon>
        <taxon>Microbotryomycetes</taxon>
        <taxon>Sporidiobolales</taxon>
        <taxon>Sporidiobolaceae</taxon>
        <taxon>Rhodotorula</taxon>
    </lineage>
</organism>
<sequence length="596" mass="66759">MRLPLSAAQRSQSFSFAPSYDPSSPPASPLPLSPNGTVILDDVDASIAAQAEAIRRQRQEKRAEAEKAAAAAAAAARSTHSLAPPGSPLSPPSSSPGGLKRRTARMGSGGSERDPQPRILVGNLIGQDHANYVLMYNMLTGIRIGVSRCQAKAARPLTDADYTARHKFSFDIVGNELTPSVKYDFKFKDYAPWVFRELREYFYLDPSDYLMSLTSKYILSELGSPGKSGSFFYFSRDYRFIIKTIRHAEHKFLRSILKEYHEHVKRNPHTLLSRFYGLHRVKLPHGRKIHFVIMNNLFPPHRDIHETYDLKGSAIGRLYPEERAAANPHAVLKDLNWVGRNRQFALGPEKKALFEEQLRRDTELLQRLRIMDYSLLTGIHNGVRGNSEGLREDKLSVFQPAKVKVSRKPTQVKRDADASALRKAVQQSDPQALGGRHELPEHDNSERRLFLFYQDEGGMRASDDSNEDLGVIYYLGIIDILTPYTFVKRLEHFFKGFQHNKHMISAVPPREYGDRFLAFIKSSIRGNDVSMRPQMFEHEPKHHEAASSSEKHAAAAAAAPAPSQGASADPEKGQQGRQEMQEAAGAPAVVQAVKAQ</sequence>
<evidence type="ECO:0000256" key="10">
    <source>
        <dbReference type="ARBA" id="ARBA00082306"/>
    </source>
</evidence>
<dbReference type="InterPro" id="IPR002498">
    <property type="entry name" value="PInositol-4-P-4/5-kinase_core"/>
</dbReference>
<keyword evidence="4 11" id="KW-0808">Transferase</keyword>
<evidence type="ECO:0000256" key="9">
    <source>
        <dbReference type="ARBA" id="ARBA00080374"/>
    </source>
</evidence>
<dbReference type="Gene3D" id="3.30.810.10">
    <property type="entry name" value="2-Layer Sandwich"/>
    <property type="match status" value="1"/>
</dbReference>
<feature type="compositionally biased region" description="Pro residues" evidence="12">
    <location>
        <begin position="23"/>
        <end position="32"/>
    </location>
</feature>
<dbReference type="Gene3D" id="3.30.800.10">
    <property type="entry name" value="Phosphatidylinositol Phosphate Kinase II Beta"/>
    <property type="match status" value="1"/>
</dbReference>
<evidence type="ECO:0000256" key="8">
    <source>
        <dbReference type="ARBA" id="ARBA00078403"/>
    </source>
</evidence>
<feature type="compositionally biased region" description="Low complexity" evidence="12">
    <location>
        <begin position="68"/>
        <end position="84"/>
    </location>
</feature>
<evidence type="ECO:0000313" key="15">
    <source>
        <dbReference type="Proteomes" id="UP000311382"/>
    </source>
</evidence>
<feature type="region of interest" description="Disordered" evidence="12">
    <location>
        <begin position="406"/>
        <end position="440"/>
    </location>
</feature>
<dbReference type="PANTHER" id="PTHR23086:SF8">
    <property type="entry name" value="PHOSPHATIDYLINOSITOL 5-PHOSPHATE 4-KINASE, ISOFORM A"/>
    <property type="match status" value="1"/>
</dbReference>
<evidence type="ECO:0000313" key="14">
    <source>
        <dbReference type="EMBL" id="TNY19984.1"/>
    </source>
</evidence>
<name>A0A5C5FVD5_9BASI</name>
<dbReference type="Pfam" id="PF01504">
    <property type="entry name" value="PIP5K"/>
    <property type="match status" value="1"/>
</dbReference>
<dbReference type="EMBL" id="SOZI01000079">
    <property type="protein sequence ID" value="TNY19984.1"/>
    <property type="molecule type" value="Genomic_DNA"/>
</dbReference>
<keyword evidence="6 11" id="KW-0418">Kinase</keyword>
<evidence type="ECO:0000256" key="11">
    <source>
        <dbReference type="PROSITE-ProRule" id="PRU00781"/>
    </source>
</evidence>
<reference evidence="14 15" key="1">
    <citation type="submission" date="2019-03" db="EMBL/GenBank/DDBJ databases">
        <title>Rhodosporidium diobovatum UCD-FST 08-225 genome sequencing, assembly, and annotation.</title>
        <authorList>
            <person name="Fakankun I.U."/>
            <person name="Fristensky B."/>
            <person name="Levin D.B."/>
        </authorList>
    </citation>
    <scope>NUCLEOTIDE SEQUENCE [LARGE SCALE GENOMIC DNA]</scope>
    <source>
        <strain evidence="14 15">UCD-FST 08-225</strain>
    </source>
</reference>
<keyword evidence="15" id="KW-1185">Reference proteome</keyword>
<dbReference type="FunFam" id="3.30.800.10:FF:000009">
    <property type="entry name" value="Phosphatidylinositol 4-phosphate 5-kinase its3"/>
    <property type="match status" value="1"/>
</dbReference>
<comment type="caution">
    <text evidence="14">The sequence shown here is derived from an EMBL/GenBank/DDBJ whole genome shotgun (WGS) entry which is preliminary data.</text>
</comment>
<evidence type="ECO:0000256" key="5">
    <source>
        <dbReference type="ARBA" id="ARBA00022741"/>
    </source>
</evidence>
<dbReference type="STRING" id="5288.A0A5C5FVD5"/>